<evidence type="ECO:0000313" key="2">
    <source>
        <dbReference type="EMBL" id="RRQ03989.1"/>
    </source>
</evidence>
<accession>A0A426Q4M1</accession>
<feature type="domain" description="Ribbon-helix-helix protein CopG" evidence="1">
    <location>
        <begin position="9"/>
        <end position="47"/>
    </location>
</feature>
<keyword evidence="3" id="KW-1185">Reference proteome</keyword>
<evidence type="ECO:0000313" key="3">
    <source>
        <dbReference type="Proteomes" id="UP000278422"/>
    </source>
</evidence>
<proteinExistence type="predicted"/>
<dbReference type="Proteomes" id="UP000278422">
    <property type="component" value="Unassembled WGS sequence"/>
</dbReference>
<name>A0A426Q4M1_9CORY</name>
<sequence>MSNFVDGSVISFRLQREQKERLDELVESTGFSASYYLRQALDNYLEQVAPPSS</sequence>
<gene>
    <name evidence="2" type="ORF">CXF42_05435</name>
</gene>
<dbReference type="InterPro" id="IPR010985">
    <property type="entry name" value="Ribbon_hlx_hlx"/>
</dbReference>
<dbReference type="EMBL" id="PQNQ01000012">
    <property type="protein sequence ID" value="RRQ03989.1"/>
    <property type="molecule type" value="Genomic_DNA"/>
</dbReference>
<dbReference type="Pfam" id="PF01402">
    <property type="entry name" value="RHH_1"/>
    <property type="match status" value="1"/>
</dbReference>
<dbReference type="InterPro" id="IPR002145">
    <property type="entry name" value="CopG"/>
</dbReference>
<dbReference type="CDD" id="cd22233">
    <property type="entry name" value="RHH_CopAso-like"/>
    <property type="match status" value="1"/>
</dbReference>
<protein>
    <recommendedName>
        <fullName evidence="1">Ribbon-helix-helix protein CopG domain-containing protein</fullName>
    </recommendedName>
</protein>
<comment type="caution">
    <text evidence="2">The sequence shown here is derived from an EMBL/GenBank/DDBJ whole genome shotgun (WGS) entry which is preliminary data.</text>
</comment>
<dbReference type="AlphaFoldDB" id="A0A426Q4M1"/>
<evidence type="ECO:0000259" key="1">
    <source>
        <dbReference type="Pfam" id="PF01402"/>
    </source>
</evidence>
<organism evidence="2 3">
    <name type="scientific">Corynebacterium bovis</name>
    <dbReference type="NCBI Taxonomy" id="36808"/>
    <lineage>
        <taxon>Bacteria</taxon>
        <taxon>Bacillati</taxon>
        <taxon>Actinomycetota</taxon>
        <taxon>Actinomycetes</taxon>
        <taxon>Mycobacteriales</taxon>
        <taxon>Corynebacteriaceae</taxon>
        <taxon>Corynebacterium</taxon>
    </lineage>
</organism>
<dbReference type="RefSeq" id="WP_125175109.1">
    <property type="nucleotide sequence ID" value="NZ_JBHYBM010000149.1"/>
</dbReference>
<reference evidence="2 3" key="1">
    <citation type="submission" date="2018-01" db="EMBL/GenBank/DDBJ databases">
        <title>Twenty Corynebacterium bovis Genomes.</title>
        <authorList>
            <person name="Gulvik C.A."/>
        </authorList>
    </citation>
    <scope>NUCLEOTIDE SEQUENCE [LARGE SCALE GENOMIC DNA]</scope>
    <source>
        <strain evidence="2 3">16-2004</strain>
    </source>
</reference>
<dbReference type="SUPFAM" id="SSF47598">
    <property type="entry name" value="Ribbon-helix-helix"/>
    <property type="match status" value="1"/>
</dbReference>
<dbReference type="GO" id="GO:0006355">
    <property type="term" value="P:regulation of DNA-templated transcription"/>
    <property type="evidence" value="ECO:0007669"/>
    <property type="project" value="InterPro"/>
</dbReference>